<feature type="region of interest" description="Disordered" evidence="1">
    <location>
        <begin position="71"/>
        <end position="114"/>
    </location>
</feature>
<sequence>MMHLGHVLARRSAKDHDRVGRRVHPTLSAYVLPRAFLGFDTANKTLSYHDARGMPIPIAMLLQTVKMNRVNPPDRLSQTSTRIAQGCPASEPKRSCPNRLLRPNSSGVATAEEL</sequence>
<proteinExistence type="predicted"/>
<accession>A0A109JUE3</accession>
<gene>
    <name evidence="2" type="ORF">AS026_37730</name>
</gene>
<dbReference type="RefSeq" id="WP_028744422.1">
    <property type="nucleotide sequence ID" value="NZ_LNCD01000052.1"/>
</dbReference>
<dbReference type="AlphaFoldDB" id="A0A109JUE3"/>
<name>A0A109JUE3_9HYPH</name>
<dbReference type="EMBL" id="LNCD01000052">
    <property type="protein sequence ID" value="KWV55301.1"/>
    <property type="molecule type" value="Genomic_DNA"/>
</dbReference>
<protein>
    <submittedName>
        <fullName evidence="2">Uncharacterized protein</fullName>
    </submittedName>
</protein>
<comment type="caution">
    <text evidence="2">The sequence shown here is derived from an EMBL/GenBank/DDBJ whole genome shotgun (WGS) entry which is preliminary data.</text>
</comment>
<keyword evidence="3" id="KW-1185">Reference proteome</keyword>
<evidence type="ECO:0000313" key="3">
    <source>
        <dbReference type="Proteomes" id="UP000068164"/>
    </source>
</evidence>
<organism evidence="2 3">
    <name type="scientific">Rhizobium altiplani</name>
    <dbReference type="NCBI Taxonomy" id="1864509"/>
    <lineage>
        <taxon>Bacteria</taxon>
        <taxon>Pseudomonadati</taxon>
        <taxon>Pseudomonadota</taxon>
        <taxon>Alphaproteobacteria</taxon>
        <taxon>Hyphomicrobiales</taxon>
        <taxon>Rhizobiaceae</taxon>
        <taxon>Rhizobium/Agrobacterium group</taxon>
        <taxon>Rhizobium</taxon>
    </lineage>
</organism>
<reference evidence="2 3" key="1">
    <citation type="submission" date="2015-11" db="EMBL/GenBank/DDBJ databases">
        <title>Draft Genome Sequence of the Strain BR 10423 (Rhizobium sp.) isolated from nodules of Mimosa pudica.</title>
        <authorList>
            <person name="Barauna A.C."/>
            <person name="Zilli J.E."/>
            <person name="Simoes-Araujo J.L."/>
            <person name="Reis V.M."/>
            <person name="James E.K."/>
            <person name="Reis F.B.Jr."/>
            <person name="Rouws L.F."/>
            <person name="Passos S.R."/>
            <person name="Gois S.R."/>
        </authorList>
    </citation>
    <scope>NUCLEOTIDE SEQUENCE [LARGE SCALE GENOMIC DNA]</scope>
    <source>
        <strain evidence="2 3">BR10423</strain>
    </source>
</reference>
<evidence type="ECO:0000256" key="1">
    <source>
        <dbReference type="SAM" id="MobiDB-lite"/>
    </source>
</evidence>
<evidence type="ECO:0000313" key="2">
    <source>
        <dbReference type="EMBL" id="KWV55301.1"/>
    </source>
</evidence>
<dbReference type="Proteomes" id="UP000068164">
    <property type="component" value="Unassembled WGS sequence"/>
</dbReference>